<dbReference type="GO" id="GO:0051287">
    <property type="term" value="F:NAD binding"/>
    <property type="evidence" value="ECO:0007669"/>
    <property type="project" value="InterPro"/>
</dbReference>
<dbReference type="InterPro" id="IPR051265">
    <property type="entry name" value="HIBADH-related_NP60_sf"/>
</dbReference>
<dbReference type="EMBL" id="BMGG01000001">
    <property type="protein sequence ID" value="GGC50399.1"/>
    <property type="molecule type" value="Genomic_DNA"/>
</dbReference>
<sequence>MEVGFIGLGTMGRGIAANLVAAGHRVRVWNRSPRPGAAPDGAVLVAQVTDAFAGDAVLSMLANDEAVRSVVLDSGALAAAAGSGKPPVHVNLATISVDLARELTQIHRASGVGYVAAPVFGRPDVAAAGKLHVVAAGAPEALAAVQPLLDAIGQRTWPFGDEPYRANVVKIAGNFMLGSAIEAMAEATALARGHGVAAADLLDMLTGTLFAAPVYKNYGALIAAGSYEPAAFALSLGLKDIKLALAASEAVHAPMPFASVLRDQLVDAIAQGDGARDFAALAKVAARRAGQDG</sequence>
<dbReference type="InterPro" id="IPR036291">
    <property type="entry name" value="NAD(P)-bd_dom_sf"/>
</dbReference>
<proteinExistence type="predicted"/>
<dbReference type="GO" id="GO:0050661">
    <property type="term" value="F:NADP binding"/>
    <property type="evidence" value="ECO:0007669"/>
    <property type="project" value="InterPro"/>
</dbReference>
<dbReference type="PIRSF" id="PIRSF000103">
    <property type="entry name" value="HIBADH"/>
    <property type="match status" value="1"/>
</dbReference>
<dbReference type="InterPro" id="IPR013328">
    <property type="entry name" value="6PGD_dom2"/>
</dbReference>
<dbReference type="PANTHER" id="PTHR43580">
    <property type="entry name" value="OXIDOREDUCTASE GLYR1-RELATED"/>
    <property type="match status" value="1"/>
</dbReference>
<evidence type="ECO:0000256" key="1">
    <source>
        <dbReference type="ARBA" id="ARBA00023002"/>
    </source>
</evidence>
<dbReference type="SUPFAM" id="SSF51735">
    <property type="entry name" value="NAD(P)-binding Rossmann-fold domains"/>
    <property type="match status" value="1"/>
</dbReference>
<reference evidence="6" key="1">
    <citation type="journal article" date="2014" name="Int. J. Syst. Evol. Microbiol.">
        <title>Complete genome sequence of Corynebacterium casei LMG S-19264T (=DSM 44701T), isolated from a smear-ripened cheese.</title>
        <authorList>
            <consortium name="US DOE Joint Genome Institute (JGI-PGF)"/>
            <person name="Walter F."/>
            <person name="Albersmeier A."/>
            <person name="Kalinowski J."/>
            <person name="Ruckert C."/>
        </authorList>
    </citation>
    <scope>NUCLEOTIDE SEQUENCE</scope>
    <source>
        <strain evidence="6">CGMCC 1.12919</strain>
    </source>
</reference>
<comment type="caution">
    <text evidence="6">The sequence shown here is derived from an EMBL/GenBank/DDBJ whole genome shotgun (WGS) entry which is preliminary data.</text>
</comment>
<evidence type="ECO:0000313" key="6">
    <source>
        <dbReference type="EMBL" id="GGC50399.1"/>
    </source>
</evidence>
<feature type="active site" evidence="3">
    <location>
        <position position="170"/>
    </location>
</feature>
<dbReference type="InterPro" id="IPR006115">
    <property type="entry name" value="6PGDH_NADP-bd"/>
</dbReference>
<evidence type="ECO:0000259" key="4">
    <source>
        <dbReference type="Pfam" id="PF03446"/>
    </source>
</evidence>
<dbReference type="InterPro" id="IPR015815">
    <property type="entry name" value="HIBADH-related"/>
</dbReference>
<dbReference type="Gene3D" id="3.40.50.720">
    <property type="entry name" value="NAD(P)-binding Rossmann-like Domain"/>
    <property type="match status" value="1"/>
</dbReference>
<dbReference type="GO" id="GO:0016491">
    <property type="term" value="F:oxidoreductase activity"/>
    <property type="evidence" value="ECO:0007669"/>
    <property type="project" value="UniProtKB-KW"/>
</dbReference>
<evidence type="ECO:0000313" key="7">
    <source>
        <dbReference type="Proteomes" id="UP000637002"/>
    </source>
</evidence>
<feature type="domain" description="3-hydroxyisobutyrate dehydrogenase-like NAD-binding" evidence="5">
    <location>
        <begin position="166"/>
        <end position="284"/>
    </location>
</feature>
<name>A0A916X847_9HYPH</name>
<accession>A0A916X847</accession>
<dbReference type="PANTHER" id="PTHR43580:SF2">
    <property type="entry name" value="CYTOKINE-LIKE NUCLEAR FACTOR N-PAC"/>
    <property type="match status" value="1"/>
</dbReference>
<keyword evidence="7" id="KW-1185">Reference proteome</keyword>
<dbReference type="SUPFAM" id="SSF48179">
    <property type="entry name" value="6-phosphogluconate dehydrogenase C-terminal domain-like"/>
    <property type="match status" value="1"/>
</dbReference>
<dbReference type="AlphaFoldDB" id="A0A916X847"/>
<dbReference type="InterPro" id="IPR008927">
    <property type="entry name" value="6-PGluconate_DH-like_C_sf"/>
</dbReference>
<dbReference type="Proteomes" id="UP000637002">
    <property type="component" value="Unassembled WGS sequence"/>
</dbReference>
<evidence type="ECO:0000256" key="2">
    <source>
        <dbReference type="ARBA" id="ARBA00023027"/>
    </source>
</evidence>
<organism evidence="6 7">
    <name type="scientific">Chelatococcus reniformis</name>
    <dbReference type="NCBI Taxonomy" id="1494448"/>
    <lineage>
        <taxon>Bacteria</taxon>
        <taxon>Pseudomonadati</taxon>
        <taxon>Pseudomonadota</taxon>
        <taxon>Alphaproteobacteria</taxon>
        <taxon>Hyphomicrobiales</taxon>
        <taxon>Chelatococcaceae</taxon>
        <taxon>Chelatococcus</taxon>
    </lineage>
</organism>
<dbReference type="Gene3D" id="1.10.1040.10">
    <property type="entry name" value="N-(1-d-carboxylethyl)-l-norvaline Dehydrogenase, domain 2"/>
    <property type="match status" value="1"/>
</dbReference>
<dbReference type="InterPro" id="IPR029154">
    <property type="entry name" value="HIBADH-like_NADP-bd"/>
</dbReference>
<keyword evidence="2" id="KW-0520">NAD</keyword>
<evidence type="ECO:0000259" key="5">
    <source>
        <dbReference type="Pfam" id="PF14833"/>
    </source>
</evidence>
<dbReference type="Pfam" id="PF03446">
    <property type="entry name" value="NAD_binding_2"/>
    <property type="match status" value="1"/>
</dbReference>
<protein>
    <submittedName>
        <fullName evidence="6">Oxidoreductase</fullName>
    </submittedName>
</protein>
<gene>
    <name evidence="6" type="ORF">GCM10010994_06920</name>
</gene>
<feature type="domain" description="6-phosphogluconate dehydrogenase NADP-binding" evidence="4">
    <location>
        <begin position="2"/>
        <end position="156"/>
    </location>
</feature>
<reference evidence="6" key="2">
    <citation type="submission" date="2020-09" db="EMBL/GenBank/DDBJ databases">
        <authorList>
            <person name="Sun Q."/>
            <person name="Zhou Y."/>
        </authorList>
    </citation>
    <scope>NUCLEOTIDE SEQUENCE</scope>
    <source>
        <strain evidence="6">CGMCC 1.12919</strain>
    </source>
</reference>
<evidence type="ECO:0000256" key="3">
    <source>
        <dbReference type="PIRSR" id="PIRSR000103-1"/>
    </source>
</evidence>
<dbReference type="RefSeq" id="WP_188607692.1">
    <property type="nucleotide sequence ID" value="NZ_BMGG01000001.1"/>
</dbReference>
<keyword evidence="1" id="KW-0560">Oxidoreductase</keyword>
<dbReference type="Pfam" id="PF14833">
    <property type="entry name" value="NAD_binding_11"/>
    <property type="match status" value="1"/>
</dbReference>